<dbReference type="VEuPathDB" id="VectorBase:ISCW007520"/>
<feature type="domain" description="Spondin" evidence="9">
    <location>
        <begin position="1"/>
        <end position="73"/>
    </location>
</feature>
<dbReference type="PANTHER" id="PTHR11311">
    <property type="entry name" value="SPONDIN"/>
    <property type="match status" value="1"/>
</dbReference>
<keyword evidence="10" id="KW-0378">Hydrolase</keyword>
<dbReference type="PANTHER" id="PTHR11311:SF15">
    <property type="entry name" value="SPONDIN-2"/>
    <property type="match status" value="1"/>
</dbReference>
<evidence type="ECO:0000256" key="2">
    <source>
        <dbReference type="ARBA" id="ARBA00022525"/>
    </source>
</evidence>
<dbReference type="SUPFAM" id="SSF82895">
    <property type="entry name" value="TSP-1 type 1 repeat"/>
    <property type="match status" value="1"/>
</dbReference>
<dbReference type="Pfam" id="PF19028">
    <property type="entry name" value="TSP1_spondin"/>
    <property type="match status" value="1"/>
</dbReference>
<dbReference type="GO" id="GO:0004064">
    <property type="term" value="F:arylesterase activity"/>
    <property type="evidence" value="ECO:0007669"/>
    <property type="project" value="UniProtKB-EC"/>
</dbReference>
<dbReference type="PROSITE" id="PS51020">
    <property type="entry name" value="SPONDIN"/>
    <property type="match status" value="1"/>
</dbReference>
<dbReference type="EMBL" id="ABJB010714914">
    <property type="status" value="NOT_ANNOTATED_CDS"/>
    <property type="molecule type" value="Genomic_DNA"/>
</dbReference>
<dbReference type="EMBL" id="ABJB011092431">
    <property type="status" value="NOT_ANNOTATED_CDS"/>
    <property type="molecule type" value="Genomic_DNA"/>
</dbReference>
<dbReference type="Proteomes" id="UP000001555">
    <property type="component" value="Unassembled WGS sequence"/>
</dbReference>
<keyword evidence="12" id="KW-1185">Reference proteome</keyword>
<evidence type="ECO:0000259" key="9">
    <source>
        <dbReference type="PROSITE" id="PS51020"/>
    </source>
</evidence>
<organism>
    <name type="scientific">Ixodes scapularis</name>
    <name type="common">Black-legged tick</name>
    <name type="synonym">Deer tick</name>
    <dbReference type="NCBI Taxonomy" id="6945"/>
    <lineage>
        <taxon>Eukaryota</taxon>
        <taxon>Metazoa</taxon>
        <taxon>Ecdysozoa</taxon>
        <taxon>Arthropoda</taxon>
        <taxon>Chelicerata</taxon>
        <taxon>Arachnida</taxon>
        <taxon>Acari</taxon>
        <taxon>Parasitiformes</taxon>
        <taxon>Ixodida</taxon>
        <taxon>Ixodoidea</taxon>
        <taxon>Ixodidae</taxon>
        <taxon>Ixodinae</taxon>
        <taxon>Ixodes</taxon>
    </lineage>
</organism>
<keyword evidence="13" id="KW-1267">Proteomics identification</keyword>
<dbReference type="InterPro" id="IPR038678">
    <property type="entry name" value="Spondin_N_sf"/>
</dbReference>
<evidence type="ECO:0000256" key="1">
    <source>
        <dbReference type="ARBA" id="ARBA00004498"/>
    </source>
</evidence>
<evidence type="ECO:0000313" key="11">
    <source>
        <dbReference type="EnsemblMetazoa" id="ISCW007520-PA"/>
    </source>
</evidence>
<reference evidence="10 12" key="1">
    <citation type="submission" date="2008-03" db="EMBL/GenBank/DDBJ databases">
        <title>Annotation of Ixodes scapularis.</title>
        <authorList>
            <consortium name="Ixodes scapularis Genome Project Consortium"/>
            <person name="Caler E."/>
            <person name="Hannick L.I."/>
            <person name="Bidwell S."/>
            <person name="Joardar V."/>
            <person name="Thiagarajan M."/>
            <person name="Amedeo P."/>
            <person name="Galinsky K.J."/>
            <person name="Schobel S."/>
            <person name="Inman J."/>
            <person name="Hostetler J."/>
            <person name="Miller J."/>
            <person name="Hammond M."/>
            <person name="Megy K."/>
            <person name="Lawson D."/>
            <person name="Kodira C."/>
            <person name="Sutton G."/>
            <person name="Meyer J."/>
            <person name="Hill C.A."/>
            <person name="Birren B."/>
            <person name="Nene V."/>
            <person name="Collins F."/>
            <person name="Alarcon-Chaidez F."/>
            <person name="Wikel S."/>
            <person name="Strausberg R."/>
        </authorList>
    </citation>
    <scope>NUCLEOTIDE SEQUENCE [LARGE SCALE GENOMIC DNA]</scope>
    <source>
        <strain evidence="12">Wikel</strain>
        <strain evidence="10">Wikel colony</strain>
    </source>
</reference>
<dbReference type="GO" id="GO:0046872">
    <property type="term" value="F:metal ion binding"/>
    <property type="evidence" value="ECO:0007669"/>
    <property type="project" value="UniProtKB-KW"/>
</dbReference>
<keyword evidence="2" id="KW-0964">Secreted</keyword>
<evidence type="ECO:0000313" key="12">
    <source>
        <dbReference type="Proteomes" id="UP000001555"/>
    </source>
</evidence>
<dbReference type="EnsemblMetazoa" id="ISCW007520-RA">
    <property type="protein sequence ID" value="ISCW007520-PA"/>
    <property type="gene ID" value="ISCW007520"/>
</dbReference>
<dbReference type="InterPro" id="IPR051418">
    <property type="entry name" value="Spondin/Thrombospondin_T1"/>
</dbReference>
<dbReference type="Pfam" id="PF06468">
    <property type="entry name" value="Spond_N"/>
    <property type="match status" value="1"/>
</dbReference>
<dbReference type="EMBL" id="DS808827">
    <property type="protein sequence ID" value="EEC10985.1"/>
    <property type="molecule type" value="Genomic_DNA"/>
</dbReference>
<dbReference type="PaxDb" id="6945-B7PWL3"/>
<dbReference type="GO" id="GO:0007155">
    <property type="term" value="P:cell adhesion"/>
    <property type="evidence" value="ECO:0007669"/>
    <property type="project" value="UniProtKB-KW"/>
</dbReference>
<evidence type="ECO:0000256" key="6">
    <source>
        <dbReference type="ARBA" id="ARBA00022889"/>
    </source>
</evidence>
<dbReference type="FunCoup" id="B7PWL3">
    <property type="interactions" value="15"/>
</dbReference>
<dbReference type="Gene3D" id="2.60.40.2130">
    <property type="entry name" value="F-spondin domain"/>
    <property type="match status" value="1"/>
</dbReference>
<evidence type="ECO:0007829" key="13">
    <source>
        <dbReference type="PeptideAtlas" id="B7PWL3"/>
    </source>
</evidence>
<evidence type="ECO:0000256" key="5">
    <source>
        <dbReference type="ARBA" id="ARBA00022729"/>
    </source>
</evidence>
<feature type="non-terminal residue" evidence="10">
    <location>
        <position position="1"/>
    </location>
</feature>
<keyword evidence="8" id="KW-0325">Glycoprotein</keyword>
<dbReference type="EC" id="3.1.1.2" evidence="10"/>
<reference evidence="11" key="2">
    <citation type="submission" date="2020-05" db="UniProtKB">
        <authorList>
            <consortium name="EnsemblMetazoa"/>
        </authorList>
    </citation>
    <scope>IDENTIFICATION</scope>
    <source>
        <strain evidence="11">wikel</strain>
    </source>
</reference>
<evidence type="ECO:0000256" key="7">
    <source>
        <dbReference type="ARBA" id="ARBA00023157"/>
    </source>
</evidence>
<comment type="subcellular location">
    <subcellularLocation>
        <location evidence="1">Secreted</location>
        <location evidence="1">Extracellular space</location>
        <location evidence="1">Extracellular matrix</location>
    </subcellularLocation>
</comment>
<gene>
    <name evidence="10" type="ORF">IscW_ISCW007520</name>
</gene>
<dbReference type="InterPro" id="IPR009465">
    <property type="entry name" value="Spondin_N"/>
</dbReference>
<keyword evidence="4" id="KW-0479">Metal-binding</keyword>
<accession>B7PWL3</accession>
<keyword evidence="6" id="KW-0130">Cell adhesion</keyword>
<dbReference type="VEuPathDB" id="VectorBase:ISCP_018596"/>
<keyword evidence="3" id="KW-0272">Extracellular matrix</keyword>
<dbReference type="InterPro" id="IPR000884">
    <property type="entry name" value="TSP1_rpt"/>
</dbReference>
<evidence type="ECO:0000313" key="10">
    <source>
        <dbReference type="EMBL" id="EEC10985.1"/>
    </source>
</evidence>
<keyword evidence="5" id="KW-0732">Signal</keyword>
<dbReference type="PROSITE" id="PS50092">
    <property type="entry name" value="TSP1"/>
    <property type="match status" value="1"/>
</dbReference>
<sequence>VSTMSRLVPSPDWFVGVDSLDLCLKGRWRDRVTVDADPLDAGTDQGLTFTAPRWASQPAANISRISSRWPTHPAASFYYPELERLPRIGYFQFRKLREYALVLERARQDSETRSNFILRYNACPATRVACLVSDWSSWSPCSQSCGLGESWRHRQVLQHPRGGARPCPPLRELRWCGSARSCRKPQSYFRW</sequence>
<name>B7PWL3_IXOSC</name>
<dbReference type="HOGENOM" id="CLU_125279_0_0_1"/>
<keyword evidence="7" id="KW-1015">Disulfide bond</keyword>
<dbReference type="InterPro" id="IPR036383">
    <property type="entry name" value="TSP1_rpt_sf"/>
</dbReference>
<protein>
    <submittedName>
        <fullName evidence="10 11">F-spondin, putative</fullName>
        <ecNumber evidence="10">3.1.1.2</ecNumber>
    </submittedName>
</protein>
<dbReference type="VEuPathDB" id="VectorBase:ISCI007520"/>
<dbReference type="AlphaFoldDB" id="B7PWL3"/>
<dbReference type="OrthoDB" id="6090599at2759"/>
<evidence type="ECO:0000256" key="4">
    <source>
        <dbReference type="ARBA" id="ARBA00022723"/>
    </source>
</evidence>
<dbReference type="InterPro" id="IPR044004">
    <property type="entry name" value="TSP1_spondin_dom"/>
</dbReference>
<dbReference type="Gene3D" id="2.20.100.10">
    <property type="entry name" value="Thrombospondin type-1 (TSP1) repeat"/>
    <property type="match status" value="1"/>
</dbReference>
<proteinExistence type="evidence at protein level"/>
<dbReference type="SMART" id="SM00209">
    <property type="entry name" value="TSP1"/>
    <property type="match status" value="1"/>
</dbReference>
<evidence type="ECO:0000256" key="3">
    <source>
        <dbReference type="ARBA" id="ARBA00022530"/>
    </source>
</evidence>
<evidence type="ECO:0000256" key="8">
    <source>
        <dbReference type="ARBA" id="ARBA00023180"/>
    </source>
</evidence>